<keyword evidence="1" id="KW-1133">Transmembrane helix</keyword>
<feature type="domain" description="Ice-binding protein C-terminal" evidence="2">
    <location>
        <begin position="24"/>
        <end position="49"/>
    </location>
</feature>
<dbReference type="InterPro" id="IPR013424">
    <property type="entry name" value="Ice-binding_C"/>
</dbReference>
<dbReference type="NCBIfam" id="NF035944">
    <property type="entry name" value="PEPxxWA-CTERM"/>
    <property type="match status" value="1"/>
</dbReference>
<dbReference type="AlphaFoldDB" id="A0A7G6U8E7"/>
<keyword evidence="1" id="KW-0472">Membrane</keyword>
<evidence type="ECO:0000313" key="3">
    <source>
        <dbReference type="EMBL" id="QND75279.1"/>
    </source>
</evidence>
<proteinExistence type="predicted"/>
<evidence type="ECO:0000313" key="4">
    <source>
        <dbReference type="Proteomes" id="UP000515291"/>
    </source>
</evidence>
<accession>A0A7G6U8E7</accession>
<protein>
    <submittedName>
        <fullName evidence="3">PEP-CTERM sorting domain-containing protein</fullName>
    </submittedName>
</protein>
<dbReference type="KEGG" id="trb:HB776_03540"/>
<evidence type="ECO:0000259" key="2">
    <source>
        <dbReference type="Pfam" id="PF07589"/>
    </source>
</evidence>
<dbReference type="EMBL" id="CP050292">
    <property type="protein sequence ID" value="QND75279.1"/>
    <property type="molecule type" value="Genomic_DNA"/>
</dbReference>
<dbReference type="NCBIfam" id="TIGR02595">
    <property type="entry name" value="PEP_CTERM"/>
    <property type="match status" value="1"/>
</dbReference>
<feature type="transmembrane region" description="Helical" evidence="1">
    <location>
        <begin position="29"/>
        <end position="46"/>
    </location>
</feature>
<dbReference type="Pfam" id="PF07589">
    <property type="entry name" value="PEP-CTERM"/>
    <property type="match status" value="1"/>
</dbReference>
<evidence type="ECO:0000256" key="1">
    <source>
        <dbReference type="SAM" id="Phobius"/>
    </source>
</evidence>
<organism evidence="3 4">
    <name type="scientific">Tardiphaga robiniae</name>
    <dbReference type="NCBI Taxonomy" id="943830"/>
    <lineage>
        <taxon>Bacteria</taxon>
        <taxon>Pseudomonadati</taxon>
        <taxon>Pseudomonadota</taxon>
        <taxon>Alphaproteobacteria</taxon>
        <taxon>Hyphomicrobiales</taxon>
        <taxon>Nitrobacteraceae</taxon>
        <taxon>Tardiphaga</taxon>
    </lineage>
</organism>
<keyword evidence="1" id="KW-0812">Transmembrane</keyword>
<name>A0A7G6U8E7_9BRAD</name>
<reference evidence="4" key="1">
    <citation type="journal article" date="2020" name="Mol. Plant Microbe">
        <title>Rhizobial microsymbionts of the narrowly endemic Oxytropis species growing in Kamchatka are characterized by significant genetic diversity and possess a set of genes that are associated with T3SS and T6SS secretion systems and can affect the development of symbiosis.</title>
        <authorList>
            <person name="Safronova V."/>
            <person name="Guro P."/>
            <person name="Sazanova A."/>
            <person name="Kuznetsova I."/>
            <person name="Belimov A."/>
            <person name="Yakubov V."/>
            <person name="Chirak E."/>
            <person name="Afonin A."/>
            <person name="Gogolev Y."/>
            <person name="Andronov E."/>
            <person name="Tikhonovich I."/>
        </authorList>
    </citation>
    <scope>NUCLEOTIDE SEQUENCE [LARGE SCALE GENOMIC DNA]</scope>
    <source>
        <strain evidence="4">581</strain>
    </source>
</reference>
<sequence>METFYGTHPAAPTEGWPTDIITPAVPEPSTWAMMILGFAAMGAMTYRRRKIAARTI</sequence>
<gene>
    <name evidence="3" type="ORF">HB776_03540</name>
</gene>
<dbReference type="Proteomes" id="UP000515291">
    <property type="component" value="Chromosome"/>
</dbReference>